<dbReference type="RefSeq" id="WP_166949488.1">
    <property type="nucleotide sequence ID" value="NZ_JAASQI010000002.1"/>
</dbReference>
<dbReference type="Proteomes" id="UP001429580">
    <property type="component" value="Unassembled WGS sequence"/>
</dbReference>
<evidence type="ECO:0000313" key="1">
    <source>
        <dbReference type="EMBL" id="NIJ57201.1"/>
    </source>
</evidence>
<dbReference type="EMBL" id="JAASQI010000002">
    <property type="protein sequence ID" value="NIJ57201.1"/>
    <property type="molecule type" value="Genomic_DNA"/>
</dbReference>
<protein>
    <submittedName>
        <fullName evidence="1">Uncharacterized protein</fullName>
    </submittedName>
</protein>
<name>A0ABX0V2A8_9HYPH</name>
<evidence type="ECO:0000313" key="2">
    <source>
        <dbReference type="Proteomes" id="UP001429580"/>
    </source>
</evidence>
<organism evidence="1 2">
    <name type="scientific">Pseudochelatococcus lubricantis</name>
    <dbReference type="NCBI Taxonomy" id="1538102"/>
    <lineage>
        <taxon>Bacteria</taxon>
        <taxon>Pseudomonadati</taxon>
        <taxon>Pseudomonadota</taxon>
        <taxon>Alphaproteobacteria</taxon>
        <taxon>Hyphomicrobiales</taxon>
        <taxon>Chelatococcaceae</taxon>
        <taxon>Pseudochelatococcus</taxon>
    </lineage>
</organism>
<reference evidence="1 2" key="1">
    <citation type="submission" date="2020-03" db="EMBL/GenBank/DDBJ databases">
        <title>Genomic Encyclopedia of Type Strains, Phase IV (KMG-IV): sequencing the most valuable type-strain genomes for metagenomic binning, comparative biology and taxonomic classification.</title>
        <authorList>
            <person name="Goeker M."/>
        </authorList>
    </citation>
    <scope>NUCLEOTIDE SEQUENCE [LARGE SCALE GENOMIC DNA]</scope>
    <source>
        <strain evidence="1 2">DSM 103870</strain>
    </source>
</reference>
<gene>
    <name evidence="1" type="ORF">FHS82_001027</name>
</gene>
<comment type="caution">
    <text evidence="1">The sequence shown here is derived from an EMBL/GenBank/DDBJ whole genome shotgun (WGS) entry which is preliminary data.</text>
</comment>
<keyword evidence="2" id="KW-1185">Reference proteome</keyword>
<accession>A0ABX0V2A8</accession>
<sequence>MSILGRIRANGGDIVRDEWRFSLKPGRLKPDAIAWIKRNWTDACSEAWPEFDRWIERAAIMEFEAGMARREAEAAAYEDIMRHSNAYIDAA</sequence>
<proteinExistence type="predicted"/>